<accession>B5G249</accession>
<name>B5G249_TAEGU</name>
<evidence type="ECO:0000313" key="2">
    <source>
        <dbReference type="EMBL" id="ACH45360.1"/>
    </source>
</evidence>
<feature type="compositionally biased region" description="Basic and acidic residues" evidence="1">
    <location>
        <begin position="15"/>
        <end position="33"/>
    </location>
</feature>
<feature type="region of interest" description="Disordered" evidence="1">
    <location>
        <begin position="1"/>
        <end position="41"/>
    </location>
</feature>
<proteinExistence type="evidence at transcript level"/>
<organism evidence="2">
    <name type="scientific">Taeniopygia guttata</name>
    <name type="common">Zebra finch</name>
    <name type="synonym">Poephila guttata</name>
    <dbReference type="NCBI Taxonomy" id="59729"/>
    <lineage>
        <taxon>Eukaryota</taxon>
        <taxon>Metazoa</taxon>
        <taxon>Chordata</taxon>
        <taxon>Craniata</taxon>
        <taxon>Vertebrata</taxon>
        <taxon>Euteleostomi</taxon>
        <taxon>Archelosauria</taxon>
        <taxon>Archosauria</taxon>
        <taxon>Dinosauria</taxon>
        <taxon>Saurischia</taxon>
        <taxon>Theropoda</taxon>
        <taxon>Coelurosauria</taxon>
        <taxon>Aves</taxon>
        <taxon>Neognathae</taxon>
        <taxon>Neoaves</taxon>
        <taxon>Telluraves</taxon>
        <taxon>Australaves</taxon>
        <taxon>Passeriformes</taxon>
        <taxon>Passeroidea</taxon>
        <taxon>Estrildidae</taxon>
        <taxon>Estrildinae</taxon>
        <taxon>Taeniopygia</taxon>
    </lineage>
</organism>
<protein>
    <submittedName>
        <fullName evidence="2">Putative mitochondrial ATP synthase gamma chain</fullName>
    </submittedName>
</protein>
<sequence>MGPSQEYGNAKRHHQAFEVHQEHPEDHQVHEDGFCSQIRKS</sequence>
<dbReference type="EMBL" id="DQ215951">
    <property type="protein sequence ID" value="ACH45360.1"/>
    <property type="molecule type" value="mRNA"/>
</dbReference>
<reference evidence="2" key="1">
    <citation type="journal article" date="2006" name="Proc. Natl. Acad. Sci. U.S.A.">
        <title>A molecular neuroethological approach for identifying and characterizing a cascade of behaviorally regulated genes.</title>
        <authorList>
            <person name="Wada K."/>
            <person name="Howard J.T."/>
            <person name="McConnell P."/>
            <person name="Whitney O."/>
            <person name="Lints T."/>
            <person name="Rivas M.V."/>
            <person name="Horita H."/>
            <person name="Patterson M.A."/>
            <person name="White S.A."/>
            <person name="Scharff C."/>
            <person name="Haesler S."/>
            <person name="Zhao S."/>
            <person name="Sakaguchi H."/>
            <person name="Hagiwara M."/>
            <person name="Shiraki T."/>
            <person name="Hirozane-Kishikawa T."/>
            <person name="Skene P."/>
            <person name="Hayashizaki Y."/>
            <person name="Carninci P."/>
            <person name="Jarvis E.D."/>
        </authorList>
    </citation>
    <scope>NUCLEOTIDE SEQUENCE</scope>
    <source>
        <tissue evidence="2">Whole brain</tissue>
    </source>
</reference>
<dbReference type="AlphaFoldDB" id="B5G249"/>
<evidence type="ECO:0000256" key="1">
    <source>
        <dbReference type="SAM" id="MobiDB-lite"/>
    </source>
</evidence>